<gene>
    <name evidence="3" type="primary">jg24183</name>
    <name evidence="3" type="ORF">PAEG_LOCUS1544</name>
</gene>
<feature type="non-terminal residue" evidence="3">
    <location>
        <position position="1"/>
    </location>
</feature>
<dbReference type="AlphaFoldDB" id="A0A8S4QEI1"/>
<keyword evidence="1" id="KW-0175">Coiled coil</keyword>
<dbReference type="Proteomes" id="UP000838756">
    <property type="component" value="Unassembled WGS sequence"/>
</dbReference>
<evidence type="ECO:0000256" key="2">
    <source>
        <dbReference type="SAM" id="MobiDB-lite"/>
    </source>
</evidence>
<name>A0A8S4QEI1_9NEOP</name>
<evidence type="ECO:0000313" key="4">
    <source>
        <dbReference type="Proteomes" id="UP000838756"/>
    </source>
</evidence>
<evidence type="ECO:0000256" key="1">
    <source>
        <dbReference type="SAM" id="Coils"/>
    </source>
</evidence>
<feature type="compositionally biased region" description="Basic and acidic residues" evidence="2">
    <location>
        <begin position="94"/>
        <end position="110"/>
    </location>
</feature>
<reference evidence="3" key="1">
    <citation type="submission" date="2022-03" db="EMBL/GenBank/DDBJ databases">
        <authorList>
            <person name="Lindestad O."/>
        </authorList>
    </citation>
    <scope>NUCLEOTIDE SEQUENCE</scope>
</reference>
<feature type="coiled-coil region" evidence="1">
    <location>
        <begin position="32"/>
        <end position="66"/>
    </location>
</feature>
<proteinExistence type="predicted"/>
<feature type="region of interest" description="Disordered" evidence="2">
    <location>
        <begin position="70"/>
        <end position="138"/>
    </location>
</feature>
<organism evidence="3 4">
    <name type="scientific">Pararge aegeria aegeria</name>
    <dbReference type="NCBI Taxonomy" id="348720"/>
    <lineage>
        <taxon>Eukaryota</taxon>
        <taxon>Metazoa</taxon>
        <taxon>Ecdysozoa</taxon>
        <taxon>Arthropoda</taxon>
        <taxon>Hexapoda</taxon>
        <taxon>Insecta</taxon>
        <taxon>Pterygota</taxon>
        <taxon>Neoptera</taxon>
        <taxon>Endopterygota</taxon>
        <taxon>Lepidoptera</taxon>
        <taxon>Glossata</taxon>
        <taxon>Ditrysia</taxon>
        <taxon>Papilionoidea</taxon>
        <taxon>Nymphalidae</taxon>
        <taxon>Satyrinae</taxon>
        <taxon>Satyrini</taxon>
        <taxon>Parargina</taxon>
        <taxon>Pararge</taxon>
    </lineage>
</organism>
<dbReference type="OrthoDB" id="292964at2759"/>
<accession>A0A8S4QEI1</accession>
<comment type="caution">
    <text evidence="3">The sequence shown here is derived from an EMBL/GenBank/DDBJ whole genome shotgun (WGS) entry which is preliminary data.</text>
</comment>
<dbReference type="EMBL" id="CAKXAJ010005451">
    <property type="protein sequence ID" value="CAH2209142.1"/>
    <property type="molecule type" value="Genomic_DNA"/>
</dbReference>
<sequence>DWEKIRQQNEAEQRDEIRAMYKLREQEIISQLMQLESKQYDMEQENQTLRDKLEEYQRREKEDAETIAETITKTVEMPGIESEVQAHLPLHSQDLPEKPHSPQPLPRRETPVPASPSTNEKTPSRFYRPFQEYPTKCV</sequence>
<protein>
    <submittedName>
        <fullName evidence="3">Jg24183 protein</fullName>
    </submittedName>
</protein>
<evidence type="ECO:0000313" key="3">
    <source>
        <dbReference type="EMBL" id="CAH2209142.1"/>
    </source>
</evidence>
<keyword evidence="4" id="KW-1185">Reference proteome</keyword>